<dbReference type="Proteomes" id="UP000004756">
    <property type="component" value="Unassembled WGS sequence"/>
</dbReference>
<evidence type="ECO:0000313" key="2">
    <source>
        <dbReference type="Proteomes" id="UP000004756"/>
    </source>
</evidence>
<reference evidence="1 2" key="1">
    <citation type="submission" date="2009-01" db="EMBL/GenBank/DDBJ databases">
        <authorList>
            <person name="Fulton L."/>
            <person name="Clifton S."/>
            <person name="Fulton B."/>
            <person name="Xu J."/>
            <person name="Minx P."/>
            <person name="Pepin K.H."/>
            <person name="Johnson M."/>
            <person name="Bhonagiri V."/>
            <person name="Nash W.E."/>
            <person name="Mardis E.R."/>
            <person name="Wilson R.K."/>
        </authorList>
    </citation>
    <scope>NUCLEOTIDE SEQUENCE [LARGE SCALE GENOMIC DNA]</scope>
    <source>
        <strain evidence="1 2">DSM 15981</strain>
    </source>
</reference>
<proteinExistence type="predicted"/>
<name>C0D0R1_9FIRM</name>
<dbReference type="EMBL" id="ACCJ01000181">
    <property type="protein sequence ID" value="EEG55082.1"/>
    <property type="molecule type" value="Genomic_DNA"/>
</dbReference>
<sequence>MIYTIDQSETSSGCNNFLKKYKSFSRRTRYFGGIRPVGKILTIQTAYLLDRKRSVKKHRMSIRWKN</sequence>
<dbReference type="AlphaFoldDB" id="C0D0R1"/>
<comment type="caution">
    <text evidence="1">The sequence shown here is derived from an EMBL/GenBank/DDBJ whole genome shotgun (WGS) entry which is preliminary data.</text>
</comment>
<gene>
    <name evidence="1" type="ORF">CLOSTASPAR_02848</name>
</gene>
<dbReference type="HOGENOM" id="CLU_2823362_0_0_9"/>
<keyword evidence="2" id="KW-1185">Reference proteome</keyword>
<accession>C0D0R1</accession>
<organism evidence="1 2">
    <name type="scientific">[Clostridium] asparagiforme DSM 15981</name>
    <dbReference type="NCBI Taxonomy" id="518636"/>
    <lineage>
        <taxon>Bacteria</taxon>
        <taxon>Bacillati</taxon>
        <taxon>Bacillota</taxon>
        <taxon>Clostridia</taxon>
        <taxon>Lachnospirales</taxon>
        <taxon>Lachnospiraceae</taxon>
        <taxon>Enterocloster</taxon>
    </lineage>
</organism>
<evidence type="ECO:0000313" key="1">
    <source>
        <dbReference type="EMBL" id="EEG55082.1"/>
    </source>
</evidence>
<protein>
    <submittedName>
        <fullName evidence="1">Uncharacterized protein</fullName>
    </submittedName>
</protein>
<reference evidence="1 2" key="2">
    <citation type="submission" date="2009-02" db="EMBL/GenBank/DDBJ databases">
        <title>Draft genome sequence of Clostridium asparagiforme (DSM 15981).</title>
        <authorList>
            <person name="Sudarsanam P."/>
            <person name="Ley R."/>
            <person name="Guruge J."/>
            <person name="Turnbaugh P.J."/>
            <person name="Mahowald M."/>
            <person name="Liep D."/>
            <person name="Gordon J."/>
        </authorList>
    </citation>
    <scope>NUCLEOTIDE SEQUENCE [LARGE SCALE GENOMIC DNA]</scope>
    <source>
        <strain evidence="1 2">DSM 15981</strain>
    </source>
</reference>